<evidence type="ECO:0000313" key="1">
    <source>
        <dbReference type="EMBL" id="VEU75849.1"/>
    </source>
</evidence>
<dbReference type="Proteomes" id="UP000289497">
    <property type="component" value="Chromosome"/>
</dbReference>
<dbReference type="AlphaFoldDB" id="A0A449B5K2"/>
<organism evidence="1 2">
    <name type="scientific">Mycoplasmopsis columboralis</name>
    <dbReference type="NCBI Taxonomy" id="171282"/>
    <lineage>
        <taxon>Bacteria</taxon>
        <taxon>Bacillati</taxon>
        <taxon>Mycoplasmatota</taxon>
        <taxon>Mycoplasmoidales</taxon>
        <taxon>Metamycoplasmataceae</taxon>
        <taxon>Mycoplasmopsis</taxon>
    </lineage>
</organism>
<accession>A0A449B5K2</accession>
<sequence>MKTLSKEKQNEIKEYQKTLSESQLKEYVSLRRKIFKQKELLNYYEGSLKMLVELYNLDISLDNLKEIYKILKLDKSSKWVEISFESKWVKSYKEWYEFLDEDLKSEGIDNSRALKWSLELLNNFNKNDKYIGLEFEDEEELELYCKEEIMLWAIDELLFDKKKN</sequence>
<evidence type="ECO:0000313" key="2">
    <source>
        <dbReference type="Proteomes" id="UP000289497"/>
    </source>
</evidence>
<dbReference type="KEGG" id="mcou:NCTC10179_00005"/>
<keyword evidence="2" id="KW-1185">Reference proteome</keyword>
<proteinExistence type="predicted"/>
<gene>
    <name evidence="1" type="ORF">NCTC10179_00005</name>
</gene>
<reference evidence="1 2" key="1">
    <citation type="submission" date="2019-01" db="EMBL/GenBank/DDBJ databases">
        <authorList>
            <consortium name="Pathogen Informatics"/>
        </authorList>
    </citation>
    <scope>NUCLEOTIDE SEQUENCE [LARGE SCALE GENOMIC DNA]</scope>
    <source>
        <strain evidence="1 2">NCTC10179</strain>
    </source>
</reference>
<dbReference type="EMBL" id="LR215039">
    <property type="protein sequence ID" value="VEU75849.1"/>
    <property type="molecule type" value="Genomic_DNA"/>
</dbReference>
<name>A0A449B5K2_9BACT</name>
<protein>
    <submittedName>
        <fullName evidence="1">Uncharacterized protein</fullName>
    </submittedName>
</protein>
<dbReference type="RefSeq" id="WP_036435214.1">
    <property type="nucleotide sequence ID" value="NZ_LR215039.1"/>
</dbReference>